<keyword evidence="3" id="KW-1003">Cell membrane</keyword>
<feature type="transmembrane region" description="Helical" evidence="8">
    <location>
        <begin position="85"/>
        <end position="102"/>
    </location>
</feature>
<keyword evidence="4 8" id="KW-0812">Transmembrane</keyword>
<evidence type="ECO:0008006" key="11">
    <source>
        <dbReference type="Google" id="ProtNLM"/>
    </source>
</evidence>
<keyword evidence="6 8" id="KW-0472">Membrane</keyword>
<keyword evidence="5 8" id="KW-1133">Transmembrane helix</keyword>
<evidence type="ECO:0000256" key="6">
    <source>
        <dbReference type="ARBA" id="ARBA00023136"/>
    </source>
</evidence>
<feature type="transmembrane region" description="Helical" evidence="8">
    <location>
        <begin position="697"/>
        <end position="718"/>
    </location>
</feature>
<evidence type="ECO:0000256" key="4">
    <source>
        <dbReference type="ARBA" id="ARBA00022692"/>
    </source>
</evidence>
<feature type="transmembrane region" description="Helical" evidence="8">
    <location>
        <begin position="298"/>
        <end position="319"/>
    </location>
</feature>
<feature type="transmembrane region" description="Helical" evidence="8">
    <location>
        <begin position="579"/>
        <end position="601"/>
    </location>
</feature>
<feature type="transmembrane region" description="Helical" evidence="8">
    <location>
        <begin position="207"/>
        <end position="226"/>
    </location>
</feature>
<dbReference type="Proteomes" id="UP000663880">
    <property type="component" value="Unassembled WGS sequence"/>
</dbReference>
<feature type="transmembrane region" description="Helical" evidence="8">
    <location>
        <begin position="664"/>
        <end position="691"/>
    </location>
</feature>
<feature type="transmembrane region" description="Helical" evidence="8">
    <location>
        <begin position="456"/>
        <end position="477"/>
    </location>
</feature>
<dbReference type="GO" id="GO:0050916">
    <property type="term" value="P:sensory perception of sweet taste"/>
    <property type="evidence" value="ECO:0007669"/>
    <property type="project" value="UniProtKB-ARBA"/>
</dbReference>
<name>A0A821QVY4_9NEOP</name>
<organism evidence="9 10">
    <name type="scientific">Pieris macdunnoughi</name>
    <dbReference type="NCBI Taxonomy" id="345717"/>
    <lineage>
        <taxon>Eukaryota</taxon>
        <taxon>Metazoa</taxon>
        <taxon>Ecdysozoa</taxon>
        <taxon>Arthropoda</taxon>
        <taxon>Hexapoda</taxon>
        <taxon>Insecta</taxon>
        <taxon>Pterygota</taxon>
        <taxon>Neoptera</taxon>
        <taxon>Endopterygota</taxon>
        <taxon>Lepidoptera</taxon>
        <taxon>Glossata</taxon>
        <taxon>Ditrysia</taxon>
        <taxon>Papilionoidea</taxon>
        <taxon>Pieridae</taxon>
        <taxon>Pierinae</taxon>
        <taxon>Pieris</taxon>
    </lineage>
</organism>
<keyword evidence="7" id="KW-0675">Receptor</keyword>
<evidence type="ECO:0000313" key="10">
    <source>
        <dbReference type="Proteomes" id="UP000663880"/>
    </source>
</evidence>
<evidence type="ECO:0000256" key="3">
    <source>
        <dbReference type="ARBA" id="ARBA00022475"/>
    </source>
</evidence>
<evidence type="ECO:0000256" key="5">
    <source>
        <dbReference type="ARBA" id="ARBA00022989"/>
    </source>
</evidence>
<dbReference type="GO" id="GO:0005886">
    <property type="term" value="C:plasma membrane"/>
    <property type="evidence" value="ECO:0007669"/>
    <property type="project" value="UniProtKB-SubCell"/>
</dbReference>
<dbReference type="OrthoDB" id="5800391at2759"/>
<evidence type="ECO:0000256" key="1">
    <source>
        <dbReference type="ARBA" id="ARBA00004651"/>
    </source>
</evidence>
<comment type="similarity">
    <text evidence="2">Belongs to the insect chemoreceptor superfamily. Gustatory receptor (GR) family. Gr5a subfamily.</text>
</comment>
<reference evidence="9" key="1">
    <citation type="submission" date="2021-02" db="EMBL/GenBank/DDBJ databases">
        <authorList>
            <person name="Steward A R."/>
        </authorList>
    </citation>
    <scope>NUCLEOTIDE SEQUENCE</scope>
</reference>
<dbReference type="EMBL" id="CAJOBZ010000010">
    <property type="protein sequence ID" value="CAF4830746.1"/>
    <property type="molecule type" value="Genomic_DNA"/>
</dbReference>
<evidence type="ECO:0000256" key="8">
    <source>
        <dbReference type="SAM" id="Phobius"/>
    </source>
</evidence>
<gene>
    <name evidence="9" type="ORF">PMACD_LOCUS5270</name>
</gene>
<feature type="transmembrane region" description="Helical" evidence="8">
    <location>
        <begin position="265"/>
        <end position="286"/>
    </location>
</feature>
<evidence type="ECO:0000313" key="9">
    <source>
        <dbReference type="EMBL" id="CAF4830746.1"/>
    </source>
</evidence>
<dbReference type="GO" id="GO:0008527">
    <property type="term" value="F:taste receptor activity"/>
    <property type="evidence" value="ECO:0007669"/>
    <property type="project" value="InterPro"/>
</dbReference>
<keyword evidence="10" id="KW-1185">Reference proteome</keyword>
<dbReference type="PANTHER" id="PTHR21421">
    <property type="entry name" value="GUSTATORY RECEPTOR"/>
    <property type="match status" value="1"/>
</dbReference>
<feature type="transmembrane region" description="Helical" evidence="8">
    <location>
        <begin position="132"/>
        <end position="153"/>
    </location>
</feature>
<evidence type="ECO:0000256" key="2">
    <source>
        <dbReference type="ARBA" id="ARBA00005327"/>
    </source>
</evidence>
<sequence>MNVSNNSNLECEFHICIRHVMRMSRWVGFFPVSGLNKSSINELRCKTRSFCYIFNILLIVAHFLISCLSFYHFSIKLELENFTKFIFYSTGFLSVVSFSVLARKWPRILRGMAKLEQSFAPMRTQKSNPSKFVIYSYAIMLLALIEHILSINYKLTFIMNCMKERSINNDVLIRYVQVYVTQIFQLTTFSLWKGAVYKVVNLQATFMWTYLDVFIMCVGIYLSNLFRDINKTISVQEAQNSVKWSSIRQHYSQVMKLLKQANKNLSFLILLSFFTNIYYVCLQMYYSIQSVDGIEYNAYYIFSLLFLLLRSFMTSMMAVQVNTEALKPLTVLRNIQTQDYTLDVQRFIRQIQYCNPALSGICFSVTKQMLFSAIATVVTYEVVLLQNSRTRAMLYDGLNNLRTRYEHDFQTQQDAFKGASSMLIIAGYTIGLNPVSGALGKDVSKIRSESKSMKHIYSIILCLFQMLITLLCIMNIFKKNISVTTLANVIFYGTTFVTSFLFLRLARKWQVICQEVTSSRLDEYIDPRIQFKCTLATILMFTMALFEHVLSIISQFAHITDCVTKTDVFKTYIEIYFDWISFLNLPNNGVLSVFVMFLNIICTLNWNYSHLFIICISLYLSSVLEQINKKLRSSEGQFLPSSFWKKLREDYSSATRLVRIFDNYINTIIFVAFASNLFFVCLQLFYILSLFNSYEYIIYMFTSIMFIMGRSLFVALIASKVHSATQVAAPILYAVPSPVYCIEVQRFIEQVHGESVALTGMNFFQVTRDLVLSVAGTIVTYELVLLQFT</sequence>
<feature type="transmembrane region" description="Helical" evidence="8">
    <location>
        <begin position="483"/>
        <end position="503"/>
    </location>
</feature>
<evidence type="ECO:0000256" key="7">
    <source>
        <dbReference type="ARBA" id="ARBA00023170"/>
    </source>
</evidence>
<accession>A0A821QVY4</accession>
<protein>
    <recommendedName>
        <fullName evidence="11">Gustatory receptor</fullName>
    </recommendedName>
</protein>
<dbReference type="AlphaFoldDB" id="A0A821QVY4"/>
<dbReference type="Pfam" id="PF06151">
    <property type="entry name" value="Trehalose_recp"/>
    <property type="match status" value="2"/>
</dbReference>
<dbReference type="PANTHER" id="PTHR21421:SF29">
    <property type="entry name" value="GUSTATORY RECEPTOR 5A FOR TREHALOSE-RELATED"/>
    <property type="match status" value="1"/>
</dbReference>
<comment type="subcellular location">
    <subcellularLocation>
        <location evidence="1">Cell membrane</location>
        <topology evidence="1">Multi-pass membrane protein</topology>
    </subcellularLocation>
</comment>
<proteinExistence type="inferred from homology"/>
<comment type="caution">
    <text evidence="9">The sequence shown here is derived from an EMBL/GenBank/DDBJ whole genome shotgun (WGS) entry which is preliminary data.</text>
</comment>
<dbReference type="InterPro" id="IPR009318">
    <property type="entry name" value="Gustatory_rcpt"/>
</dbReference>
<feature type="transmembrane region" description="Helical" evidence="8">
    <location>
        <begin position="50"/>
        <end position="73"/>
    </location>
</feature>